<keyword evidence="3" id="KW-1185">Reference proteome</keyword>
<dbReference type="EMBL" id="BGZK01000084">
    <property type="protein sequence ID" value="GBP17022.1"/>
    <property type="molecule type" value="Genomic_DNA"/>
</dbReference>
<keyword evidence="1" id="KW-0472">Membrane</keyword>
<dbReference type="AlphaFoldDB" id="A0A4C1TSM9"/>
<reference evidence="2 3" key="1">
    <citation type="journal article" date="2019" name="Commun. Biol.">
        <title>The bagworm genome reveals a unique fibroin gene that provides high tensile strength.</title>
        <authorList>
            <person name="Kono N."/>
            <person name="Nakamura H."/>
            <person name="Ohtoshi R."/>
            <person name="Tomita M."/>
            <person name="Numata K."/>
            <person name="Arakawa K."/>
        </authorList>
    </citation>
    <scope>NUCLEOTIDE SEQUENCE [LARGE SCALE GENOMIC DNA]</scope>
</reference>
<gene>
    <name evidence="2" type="ORF">EVAR_8094_1</name>
</gene>
<evidence type="ECO:0000313" key="2">
    <source>
        <dbReference type="EMBL" id="GBP17022.1"/>
    </source>
</evidence>
<organism evidence="2 3">
    <name type="scientific">Eumeta variegata</name>
    <name type="common">Bagworm moth</name>
    <name type="synonym">Eumeta japonica</name>
    <dbReference type="NCBI Taxonomy" id="151549"/>
    <lineage>
        <taxon>Eukaryota</taxon>
        <taxon>Metazoa</taxon>
        <taxon>Ecdysozoa</taxon>
        <taxon>Arthropoda</taxon>
        <taxon>Hexapoda</taxon>
        <taxon>Insecta</taxon>
        <taxon>Pterygota</taxon>
        <taxon>Neoptera</taxon>
        <taxon>Endopterygota</taxon>
        <taxon>Lepidoptera</taxon>
        <taxon>Glossata</taxon>
        <taxon>Ditrysia</taxon>
        <taxon>Tineoidea</taxon>
        <taxon>Psychidae</taxon>
        <taxon>Oiketicinae</taxon>
        <taxon>Eumeta</taxon>
    </lineage>
</organism>
<name>A0A4C1TSM9_EUMVA</name>
<sequence>MSLFNKAYNYVRIGPNMSGYEVCVTSLSNSFALFGFLLSFVGRNVIGPDGLFVAFVGDVLTLVGHCVAIVADSFRVADDVQVLFLQVDHEIAPPNLSVE</sequence>
<evidence type="ECO:0000256" key="1">
    <source>
        <dbReference type="SAM" id="Phobius"/>
    </source>
</evidence>
<accession>A0A4C1TSM9</accession>
<proteinExistence type="predicted"/>
<feature type="transmembrane region" description="Helical" evidence="1">
    <location>
        <begin position="20"/>
        <end position="40"/>
    </location>
</feature>
<comment type="caution">
    <text evidence="2">The sequence shown here is derived from an EMBL/GenBank/DDBJ whole genome shotgun (WGS) entry which is preliminary data.</text>
</comment>
<keyword evidence="1" id="KW-1133">Transmembrane helix</keyword>
<dbReference type="Proteomes" id="UP000299102">
    <property type="component" value="Unassembled WGS sequence"/>
</dbReference>
<feature type="transmembrane region" description="Helical" evidence="1">
    <location>
        <begin position="52"/>
        <end position="71"/>
    </location>
</feature>
<keyword evidence="1" id="KW-0812">Transmembrane</keyword>
<evidence type="ECO:0000313" key="3">
    <source>
        <dbReference type="Proteomes" id="UP000299102"/>
    </source>
</evidence>
<protein>
    <submittedName>
        <fullName evidence="2">Uncharacterized protein</fullName>
    </submittedName>
</protein>